<dbReference type="Proteomes" id="UP000095512">
    <property type="component" value="Unassembled WGS sequence"/>
</dbReference>
<dbReference type="AlphaFoldDB" id="A0A174C5R1"/>
<evidence type="ECO:0000313" key="1">
    <source>
        <dbReference type="EMBL" id="CUO07036.1"/>
    </source>
</evidence>
<name>A0A174C5R1_9FIRM</name>
<protein>
    <submittedName>
        <fullName evidence="1">Uncharacterized protein</fullName>
    </submittedName>
</protein>
<dbReference type="Pfam" id="PF18982">
    <property type="entry name" value="JetA"/>
    <property type="match status" value="1"/>
</dbReference>
<dbReference type="InterPro" id="IPR043773">
    <property type="entry name" value="JetA"/>
</dbReference>
<reference evidence="1 2" key="1">
    <citation type="submission" date="2015-09" db="EMBL/GenBank/DDBJ databases">
        <authorList>
            <consortium name="Pathogen Informatics"/>
        </authorList>
    </citation>
    <scope>NUCLEOTIDE SEQUENCE [LARGE SCALE GENOMIC DNA]</scope>
    <source>
        <strain evidence="1 2">2789STDY5834865</strain>
    </source>
</reference>
<dbReference type="EMBL" id="CZAB01000002">
    <property type="protein sequence ID" value="CUO07036.1"/>
    <property type="molecule type" value="Genomic_DNA"/>
</dbReference>
<organism evidence="1 2">
    <name type="scientific">Enterocloster clostridioformis</name>
    <dbReference type="NCBI Taxonomy" id="1531"/>
    <lineage>
        <taxon>Bacteria</taxon>
        <taxon>Bacillati</taxon>
        <taxon>Bacillota</taxon>
        <taxon>Clostridia</taxon>
        <taxon>Lachnospirales</taxon>
        <taxon>Lachnospiraceae</taxon>
        <taxon>Enterocloster</taxon>
    </lineage>
</organism>
<gene>
    <name evidence="1" type="ORF">ERS852480_00389</name>
</gene>
<evidence type="ECO:0000313" key="2">
    <source>
        <dbReference type="Proteomes" id="UP000095512"/>
    </source>
</evidence>
<sequence>MKGLVIKLLNHMSEYGCPEEELTAVSAGMNLSQMTILSEKSLYKRRKTKADFTEQLKDEEESEELSMEEVLNLNKVRNRYSQKEIEAFIEGSMADGKMVVDEQTIHSDQDFEKLILAYDYSTRRKSPYKVEEEDSEMVHSGGYTYPRLVFVRRTR</sequence>
<proteinExistence type="predicted"/>
<accession>A0A174C5R1</accession>